<feature type="compositionally biased region" description="Polar residues" evidence="9">
    <location>
        <begin position="70"/>
        <end position="92"/>
    </location>
</feature>
<dbReference type="InterPro" id="IPR057573">
    <property type="entry name" value="NOL9_N"/>
</dbReference>
<reference evidence="12 13" key="1">
    <citation type="submission" date="2024-01" db="EMBL/GenBank/DDBJ databases">
        <title>A draft genome for the cacao thread blight pathogen Marasmiellus scandens.</title>
        <authorList>
            <person name="Baruah I.K."/>
            <person name="Leung J."/>
            <person name="Bukari Y."/>
            <person name="Amoako-Attah I."/>
            <person name="Meinhardt L.W."/>
            <person name="Bailey B.A."/>
            <person name="Cohen S.P."/>
        </authorList>
    </citation>
    <scope>NUCLEOTIDE SEQUENCE [LARGE SCALE GENOMIC DNA]</scope>
    <source>
        <strain evidence="12 13">GH-19</strain>
    </source>
</reference>
<evidence type="ECO:0000313" key="12">
    <source>
        <dbReference type="EMBL" id="KAK7470505.1"/>
    </source>
</evidence>
<evidence type="ECO:0000256" key="8">
    <source>
        <dbReference type="ARBA" id="ARBA00071212"/>
    </source>
</evidence>
<dbReference type="PANTHER" id="PTHR12755:SF3">
    <property type="entry name" value="POLYNUCLEOTIDE 5'-HYDROXYL-KINASE NOL9"/>
    <property type="match status" value="1"/>
</dbReference>
<gene>
    <name evidence="12" type="primary">GRC3</name>
    <name evidence="12" type="ORF">VKT23_001931</name>
</gene>
<feature type="domain" description="NOL9 N-terminal" evidence="11">
    <location>
        <begin position="232"/>
        <end position="325"/>
    </location>
</feature>
<sequence length="896" mass="97951">MVYAFTIKITDFVSAFDATNVHDRDVTRKFLLPLSLLLDLASQNLQMISAIAARKAAQAAQNVPGHHETPASTHSTPLASPSTTKSLSNTSKVLKRKQNPNTNTFTPKTKKTKTQKKRGALQGRYFQETDVFQGQDDIIVIDSDNGDTSDDIEGVDADEVHVVEDPILLGKRAWSPSRPVNDSSDEEIGPSSQFTSKFYSPDTLTVLTTFYPVRDQNVFHLSNEETRSLGLSCLSSGRLFALQEGETVSFVGTYRLTVLVGSLSICGVTLSPSPRTHDVFAPRSSPLPVLKACSNPENESWKPTPPDRLKDIFQTSNTVFILQELRTNVEGLGSVCKTFESVFRPSRLSGEDKLDLRLAGIHMITNSAKDIHPYLIPPSWDAAMKSFLSSGSEQSPSEAPVYIVKGPKKSGKSSFAKMLLNKLVQKYRKVAFLECDIGQSEFTPGGMVSLNIIEKPVFGPPFTHPTLPNQAHYIGALTPRTSPSHYLAAIQALVQYYKLDVQTPVDTTSEDSRIDYCIPLVVNTMGWAKGLGADLTAKIEEMVQPSHIFEFEAPIHDGGWSKSNITTIASVDYSSTPRQHKLLEPITPLPNYSAVDHRIITLLSYFHAVFPSPTIDANDFIRDLKEGLRQVTACTWNTSLPLCAVPPFEVDVPSIVDRFVLCGAGSEDVIPAEIERVLNGAVVGLVSCDPGTLDTNDTDSRTHGVIPYIQGSDLPSPLASVAHGLALIRSLSPGGSSMHVITPVPSALLTTTRVFVKGEMELPVWGMLDFRSTERDGDEVTVAGVPNGKVPYLQWGKGEGLGGEKRRKFLYRSSIQILYACTSSCRELEGYGALGTVGSAHASHMDLREYFDSFPPRQDGTLSNNVVLASKAPERMVYSLIHNTPMARVPWAVLVL</sequence>
<keyword evidence="6" id="KW-0418">Kinase</keyword>
<evidence type="ECO:0000256" key="5">
    <source>
        <dbReference type="ARBA" id="ARBA00022741"/>
    </source>
</evidence>
<organism evidence="12 13">
    <name type="scientific">Marasmiellus scandens</name>
    <dbReference type="NCBI Taxonomy" id="2682957"/>
    <lineage>
        <taxon>Eukaryota</taxon>
        <taxon>Fungi</taxon>
        <taxon>Dikarya</taxon>
        <taxon>Basidiomycota</taxon>
        <taxon>Agaricomycotina</taxon>
        <taxon>Agaricomycetes</taxon>
        <taxon>Agaricomycetidae</taxon>
        <taxon>Agaricales</taxon>
        <taxon>Marasmiineae</taxon>
        <taxon>Omphalotaceae</taxon>
        <taxon>Marasmiellus</taxon>
    </lineage>
</organism>
<dbReference type="EMBL" id="JBANRG010000002">
    <property type="protein sequence ID" value="KAK7470505.1"/>
    <property type="molecule type" value="Genomic_DNA"/>
</dbReference>
<keyword evidence="5" id="KW-0547">Nucleotide-binding</keyword>
<evidence type="ECO:0000256" key="1">
    <source>
        <dbReference type="ARBA" id="ARBA00011003"/>
    </source>
</evidence>
<evidence type="ECO:0000256" key="9">
    <source>
        <dbReference type="SAM" id="MobiDB-lite"/>
    </source>
</evidence>
<evidence type="ECO:0000256" key="4">
    <source>
        <dbReference type="ARBA" id="ARBA00022679"/>
    </source>
</evidence>
<accession>A0ABR1K0F1</accession>
<evidence type="ECO:0000256" key="6">
    <source>
        <dbReference type="ARBA" id="ARBA00022777"/>
    </source>
</evidence>
<dbReference type="InterPro" id="IPR027417">
    <property type="entry name" value="P-loop_NTPase"/>
</dbReference>
<keyword evidence="13" id="KW-1185">Reference proteome</keyword>
<keyword evidence="7" id="KW-0067">ATP-binding</keyword>
<protein>
    <recommendedName>
        <fullName evidence="3">Polynucleotide 5'-hydroxyl-kinase GRC3</fullName>
    </recommendedName>
    <alternativeName>
        <fullName evidence="8">Polynucleotide 5'-hydroxyl-kinase NOL9</fullName>
    </alternativeName>
    <alternativeName>
        <fullName evidence="2">Polynucleotide 5'-hydroxyl-kinase grc3</fullName>
    </alternativeName>
</protein>
<dbReference type="PANTHER" id="PTHR12755">
    <property type="entry name" value="CLEAVAGE/POLYADENYLATION FACTOR IA SUBUNIT CLP1P"/>
    <property type="match status" value="1"/>
</dbReference>
<dbReference type="Pfam" id="PF24419">
    <property type="entry name" value="Cupin_NOL9"/>
    <property type="match status" value="1"/>
</dbReference>
<keyword evidence="4" id="KW-0808">Transferase</keyword>
<evidence type="ECO:0000259" key="10">
    <source>
        <dbReference type="Pfam" id="PF16575"/>
    </source>
</evidence>
<dbReference type="InterPro" id="IPR032319">
    <property type="entry name" value="CLP1_P"/>
</dbReference>
<dbReference type="InterPro" id="IPR045116">
    <property type="entry name" value="Clp1/Grc3"/>
</dbReference>
<evidence type="ECO:0000256" key="2">
    <source>
        <dbReference type="ARBA" id="ARBA00018706"/>
    </source>
</evidence>
<evidence type="ECO:0000259" key="11">
    <source>
        <dbReference type="Pfam" id="PF24419"/>
    </source>
</evidence>
<dbReference type="Pfam" id="PF16575">
    <property type="entry name" value="CLP1_P"/>
    <property type="match status" value="1"/>
</dbReference>
<dbReference type="Proteomes" id="UP001498398">
    <property type="component" value="Unassembled WGS sequence"/>
</dbReference>
<dbReference type="Gene3D" id="3.40.50.300">
    <property type="entry name" value="P-loop containing nucleotide triphosphate hydrolases"/>
    <property type="match status" value="1"/>
</dbReference>
<feature type="domain" description="Clp1 P-loop" evidence="10">
    <location>
        <begin position="406"/>
        <end position="550"/>
    </location>
</feature>
<evidence type="ECO:0000256" key="3">
    <source>
        <dbReference type="ARBA" id="ARBA00019824"/>
    </source>
</evidence>
<comment type="caution">
    <text evidence="12">The sequence shown here is derived from an EMBL/GenBank/DDBJ whole genome shotgun (WGS) entry which is preliminary data.</text>
</comment>
<feature type="compositionally biased region" description="Basic residues" evidence="9">
    <location>
        <begin position="108"/>
        <end position="119"/>
    </location>
</feature>
<proteinExistence type="inferred from homology"/>
<name>A0ABR1K0F1_9AGAR</name>
<feature type="region of interest" description="Disordered" evidence="9">
    <location>
        <begin position="59"/>
        <end position="120"/>
    </location>
</feature>
<evidence type="ECO:0000256" key="7">
    <source>
        <dbReference type="ARBA" id="ARBA00022840"/>
    </source>
</evidence>
<comment type="similarity">
    <text evidence="1">Belongs to the Clp1 family. NOL9/GRC3 subfamily.</text>
</comment>
<evidence type="ECO:0000313" key="13">
    <source>
        <dbReference type="Proteomes" id="UP001498398"/>
    </source>
</evidence>